<dbReference type="InterPro" id="IPR014729">
    <property type="entry name" value="Rossmann-like_a/b/a_fold"/>
</dbReference>
<comment type="caution">
    <text evidence="11">The sequence shown here is derived from an EMBL/GenBank/DDBJ whole genome shotgun (WGS) entry which is preliminary data.</text>
</comment>
<gene>
    <name evidence="11" type="primary">trpS</name>
    <name evidence="11" type="ORF">DLM86_02870</name>
</gene>
<evidence type="ECO:0000256" key="10">
    <source>
        <dbReference type="RuleBase" id="RU363036"/>
    </source>
</evidence>
<dbReference type="InterPro" id="IPR050203">
    <property type="entry name" value="Trp-tRNA_synthetase"/>
</dbReference>
<dbReference type="CDD" id="cd00806">
    <property type="entry name" value="TrpRS_core"/>
    <property type="match status" value="1"/>
</dbReference>
<organism evidence="11 12">
    <name type="scientific">Paenibacillus flagellatus</name>
    <dbReference type="NCBI Taxonomy" id="2211139"/>
    <lineage>
        <taxon>Bacteria</taxon>
        <taxon>Bacillati</taxon>
        <taxon>Bacillota</taxon>
        <taxon>Bacilli</taxon>
        <taxon>Bacillales</taxon>
        <taxon>Paenibacillaceae</taxon>
        <taxon>Paenibacillus</taxon>
    </lineage>
</organism>
<name>A0A2V5KXW8_9BACL</name>
<dbReference type="NCBIfam" id="TIGR00233">
    <property type="entry name" value="trpS"/>
    <property type="match status" value="1"/>
</dbReference>
<dbReference type="FunFam" id="1.10.240.10:FF:000005">
    <property type="entry name" value="Tryptophan--tRNA ligase"/>
    <property type="match status" value="1"/>
</dbReference>
<keyword evidence="12" id="KW-1185">Reference proteome</keyword>
<keyword evidence="6 10" id="KW-0648">Protein biosynthesis</keyword>
<keyword evidence="5 10" id="KW-0067">ATP-binding</keyword>
<sequence>MIRTGLVSGIRPTGELHIGNYYGALKGLVELQERYDARYFIADVHSLTTHPKPDGLRGLVVETARNYLAAGLDPERCTLYAQSSVAAEVCELHAYLSMVMPLGELLRVPTFKDKAKRHPDNVNYGLVGYPVLMAADIFLVRTELVMVGEDQLVHLEVARAIARRFNQLYGDLLPEPQPLVGNAARIPSLSGQGKMSKSDDPAACIGLGDDERTVEEKTRRALSDPLRAYRHQPGHPTEDGCNVFRLHTFFTGEAEREEIAASCCEARIGCIDCKKRLAERLSGIVEPFRRRKGSIGEADALDALRLGRDKAKEAAGRTIADVRRAIGLQML</sequence>
<evidence type="ECO:0000256" key="6">
    <source>
        <dbReference type="ARBA" id="ARBA00022917"/>
    </source>
</evidence>
<keyword evidence="3 10" id="KW-0436">Ligase</keyword>
<evidence type="ECO:0000256" key="4">
    <source>
        <dbReference type="ARBA" id="ARBA00022741"/>
    </source>
</evidence>
<evidence type="ECO:0000256" key="3">
    <source>
        <dbReference type="ARBA" id="ARBA00022598"/>
    </source>
</evidence>
<keyword evidence="4 10" id="KW-0547">Nucleotide-binding</keyword>
<dbReference type="InterPro" id="IPR002306">
    <property type="entry name" value="Trp-tRNA-ligase"/>
</dbReference>
<evidence type="ECO:0000256" key="2">
    <source>
        <dbReference type="ARBA" id="ARBA00013161"/>
    </source>
</evidence>
<dbReference type="SUPFAM" id="SSF52374">
    <property type="entry name" value="Nucleotidylyl transferase"/>
    <property type="match status" value="1"/>
</dbReference>
<evidence type="ECO:0000256" key="7">
    <source>
        <dbReference type="ARBA" id="ARBA00023146"/>
    </source>
</evidence>
<dbReference type="EC" id="6.1.1.2" evidence="2 9"/>
<evidence type="ECO:0000256" key="5">
    <source>
        <dbReference type="ARBA" id="ARBA00022840"/>
    </source>
</evidence>
<dbReference type="InterPro" id="IPR001412">
    <property type="entry name" value="aa-tRNA-synth_I_CS"/>
</dbReference>
<dbReference type="RefSeq" id="WP_110838436.1">
    <property type="nucleotide sequence ID" value="NZ_QJVJ01000001.1"/>
</dbReference>
<dbReference type="GO" id="GO:0005829">
    <property type="term" value="C:cytosol"/>
    <property type="evidence" value="ECO:0007669"/>
    <property type="project" value="TreeGrafter"/>
</dbReference>
<evidence type="ECO:0000256" key="9">
    <source>
        <dbReference type="NCBIfam" id="TIGR00233"/>
    </source>
</evidence>
<dbReference type="OrthoDB" id="9801042at2"/>
<dbReference type="PRINTS" id="PR01039">
    <property type="entry name" value="TRNASYNTHTRP"/>
</dbReference>
<comment type="catalytic activity">
    <reaction evidence="8">
        <text>tRNA(Trp) + L-tryptophan + ATP = L-tryptophyl-tRNA(Trp) + AMP + diphosphate + H(+)</text>
        <dbReference type="Rhea" id="RHEA:24080"/>
        <dbReference type="Rhea" id="RHEA-COMP:9671"/>
        <dbReference type="Rhea" id="RHEA-COMP:9705"/>
        <dbReference type="ChEBI" id="CHEBI:15378"/>
        <dbReference type="ChEBI" id="CHEBI:30616"/>
        <dbReference type="ChEBI" id="CHEBI:33019"/>
        <dbReference type="ChEBI" id="CHEBI:57912"/>
        <dbReference type="ChEBI" id="CHEBI:78442"/>
        <dbReference type="ChEBI" id="CHEBI:78535"/>
        <dbReference type="ChEBI" id="CHEBI:456215"/>
        <dbReference type="EC" id="6.1.1.2"/>
    </reaction>
</comment>
<dbReference type="GO" id="GO:0006436">
    <property type="term" value="P:tryptophanyl-tRNA aminoacylation"/>
    <property type="evidence" value="ECO:0007669"/>
    <property type="project" value="UniProtKB-UniRule"/>
</dbReference>
<evidence type="ECO:0000256" key="1">
    <source>
        <dbReference type="ARBA" id="ARBA00005594"/>
    </source>
</evidence>
<dbReference type="Proteomes" id="UP000247476">
    <property type="component" value="Unassembled WGS sequence"/>
</dbReference>
<dbReference type="PANTHER" id="PTHR43766:SF1">
    <property type="entry name" value="TRYPTOPHAN--TRNA LIGASE, MITOCHONDRIAL"/>
    <property type="match status" value="1"/>
</dbReference>
<dbReference type="Gene3D" id="1.10.240.10">
    <property type="entry name" value="Tyrosyl-Transfer RNA Synthetase"/>
    <property type="match status" value="1"/>
</dbReference>
<dbReference type="AlphaFoldDB" id="A0A2V5KXW8"/>
<accession>A0A2V5KXW8</accession>
<reference evidence="11 12" key="1">
    <citation type="submission" date="2018-05" db="EMBL/GenBank/DDBJ databases">
        <title>Paenibacillus flagellatus sp. nov., isolated from selenium mineral soil.</title>
        <authorList>
            <person name="Dai X."/>
        </authorList>
    </citation>
    <scope>NUCLEOTIDE SEQUENCE [LARGE SCALE GENOMIC DNA]</scope>
    <source>
        <strain evidence="11 12">DXL2</strain>
    </source>
</reference>
<dbReference type="PROSITE" id="PS00178">
    <property type="entry name" value="AA_TRNA_LIGASE_I"/>
    <property type="match status" value="1"/>
</dbReference>
<dbReference type="EMBL" id="QJVJ01000001">
    <property type="protein sequence ID" value="PYI57397.1"/>
    <property type="molecule type" value="Genomic_DNA"/>
</dbReference>
<evidence type="ECO:0000313" key="11">
    <source>
        <dbReference type="EMBL" id="PYI57397.1"/>
    </source>
</evidence>
<protein>
    <recommendedName>
        <fullName evidence="2 9">Tryptophan--tRNA ligase</fullName>
        <ecNumber evidence="2 9">6.1.1.2</ecNumber>
    </recommendedName>
</protein>
<comment type="similarity">
    <text evidence="1 10">Belongs to the class-I aminoacyl-tRNA synthetase family.</text>
</comment>
<dbReference type="Pfam" id="PF00579">
    <property type="entry name" value="tRNA-synt_1b"/>
    <property type="match status" value="1"/>
</dbReference>
<dbReference type="GO" id="GO:0004830">
    <property type="term" value="F:tryptophan-tRNA ligase activity"/>
    <property type="evidence" value="ECO:0007669"/>
    <property type="project" value="UniProtKB-UniRule"/>
</dbReference>
<dbReference type="InterPro" id="IPR002305">
    <property type="entry name" value="aa-tRNA-synth_Ic"/>
</dbReference>
<dbReference type="GO" id="GO:0005524">
    <property type="term" value="F:ATP binding"/>
    <property type="evidence" value="ECO:0007669"/>
    <property type="project" value="UniProtKB-KW"/>
</dbReference>
<dbReference type="PANTHER" id="PTHR43766">
    <property type="entry name" value="TRYPTOPHAN--TRNA LIGASE, MITOCHONDRIAL"/>
    <property type="match status" value="1"/>
</dbReference>
<evidence type="ECO:0000313" key="12">
    <source>
        <dbReference type="Proteomes" id="UP000247476"/>
    </source>
</evidence>
<proteinExistence type="inferred from homology"/>
<dbReference type="Gene3D" id="3.40.50.620">
    <property type="entry name" value="HUPs"/>
    <property type="match status" value="1"/>
</dbReference>
<evidence type="ECO:0000256" key="8">
    <source>
        <dbReference type="ARBA" id="ARBA00049929"/>
    </source>
</evidence>
<keyword evidence="7 10" id="KW-0030">Aminoacyl-tRNA synthetase</keyword>